<reference evidence="2" key="1">
    <citation type="submission" date="2016-04" db="EMBL/GenBank/DDBJ databases">
        <authorList>
            <person name="Zhang B."/>
        </authorList>
    </citation>
    <scope>NUCLEOTIDE SEQUENCE [LARGE SCALE GENOMIC DNA]</scope>
    <source>
        <strain evidence="2">S10</strain>
    </source>
</reference>
<name>A0A143CA86_9ACTN</name>
<evidence type="ECO:0000313" key="1">
    <source>
        <dbReference type="EMBL" id="AMW14129.1"/>
    </source>
</evidence>
<protein>
    <recommendedName>
        <fullName evidence="3">Thymidylate kinase-like domain-containing protein</fullName>
    </recommendedName>
</protein>
<gene>
    <name evidence="1" type="ORF">A4E84_34350</name>
</gene>
<sequence length="97" mass="10380">MSRPPTVMLLDLAVEDALARAGDRRGGSELHETAGPLSLVRQHDETALAWPARTRPEVAVHRVDRRGRTAAEVAEAVRDAVGSTAASTRTRGGPDRC</sequence>
<organism evidence="1 2">
    <name type="scientific">Streptomyces qaidamensis</name>
    <dbReference type="NCBI Taxonomy" id="1783515"/>
    <lineage>
        <taxon>Bacteria</taxon>
        <taxon>Bacillati</taxon>
        <taxon>Actinomycetota</taxon>
        <taxon>Actinomycetes</taxon>
        <taxon>Kitasatosporales</taxon>
        <taxon>Streptomycetaceae</taxon>
        <taxon>Streptomyces</taxon>
        <taxon>Streptomyces aurantiacus group</taxon>
    </lineage>
</organism>
<proteinExistence type="predicted"/>
<accession>A0A143CA86</accession>
<dbReference type="AlphaFoldDB" id="A0A143CA86"/>
<dbReference type="EMBL" id="CP015098">
    <property type="protein sequence ID" value="AMW14129.1"/>
    <property type="molecule type" value="Genomic_DNA"/>
</dbReference>
<dbReference type="STRING" id="1783515.A4E84_34350"/>
<evidence type="ECO:0000313" key="2">
    <source>
        <dbReference type="Proteomes" id="UP000076096"/>
    </source>
</evidence>
<dbReference type="Proteomes" id="UP000076096">
    <property type="component" value="Chromosome"/>
</dbReference>
<keyword evidence="2" id="KW-1185">Reference proteome</keyword>
<evidence type="ECO:0008006" key="3">
    <source>
        <dbReference type="Google" id="ProtNLM"/>
    </source>
</evidence>
<dbReference type="RefSeq" id="WP_062930273.1">
    <property type="nucleotide sequence ID" value="NZ_CP015098.1"/>
</dbReference>
<dbReference type="KEGG" id="stsi:A4E84_34350"/>